<evidence type="ECO:0000313" key="10">
    <source>
        <dbReference type="EMBL" id="PWJ79068.1"/>
    </source>
</evidence>
<organism evidence="10 11">
    <name type="scientific">Murimonas intestini</name>
    <dbReference type="NCBI Taxonomy" id="1337051"/>
    <lineage>
        <taxon>Bacteria</taxon>
        <taxon>Bacillati</taxon>
        <taxon>Bacillota</taxon>
        <taxon>Clostridia</taxon>
        <taxon>Lachnospirales</taxon>
        <taxon>Lachnospiraceae</taxon>
        <taxon>Murimonas</taxon>
    </lineage>
</organism>
<evidence type="ECO:0000256" key="2">
    <source>
        <dbReference type="ARBA" id="ARBA00013855"/>
    </source>
</evidence>
<dbReference type="PANTHER" id="PTHR34138:SF1">
    <property type="entry name" value="CELL SHAPE-DETERMINING PROTEIN MREC"/>
    <property type="match status" value="1"/>
</dbReference>
<dbReference type="Gene3D" id="2.40.10.340">
    <property type="entry name" value="Rod shape-determining protein MreC, domain 1"/>
    <property type="match status" value="1"/>
</dbReference>
<feature type="transmembrane region" description="Helical" evidence="8">
    <location>
        <begin position="12"/>
        <end position="30"/>
    </location>
</feature>
<dbReference type="AlphaFoldDB" id="A0AB73TAK3"/>
<feature type="coiled-coil region" evidence="6">
    <location>
        <begin position="71"/>
        <end position="115"/>
    </location>
</feature>
<feature type="domain" description="Rod shape-determining protein MreC beta-barrel core" evidence="9">
    <location>
        <begin position="124"/>
        <end position="274"/>
    </location>
</feature>
<keyword evidence="8" id="KW-0812">Transmembrane</keyword>
<evidence type="ECO:0000256" key="8">
    <source>
        <dbReference type="SAM" id="Phobius"/>
    </source>
</evidence>
<keyword evidence="8" id="KW-1133">Transmembrane helix</keyword>
<dbReference type="InterPro" id="IPR042175">
    <property type="entry name" value="Cell/Rod_MreC_2"/>
</dbReference>
<keyword evidence="11" id="KW-1185">Reference proteome</keyword>
<dbReference type="Gene3D" id="2.40.10.350">
    <property type="entry name" value="Rod shape-determining protein MreC, domain 2"/>
    <property type="match status" value="1"/>
</dbReference>
<dbReference type="PIRSF" id="PIRSF038471">
    <property type="entry name" value="MreC"/>
    <property type="match status" value="1"/>
</dbReference>
<evidence type="ECO:0000259" key="9">
    <source>
        <dbReference type="Pfam" id="PF04085"/>
    </source>
</evidence>
<dbReference type="Pfam" id="PF04085">
    <property type="entry name" value="MreC"/>
    <property type="match status" value="1"/>
</dbReference>
<proteinExistence type="inferred from homology"/>
<evidence type="ECO:0000256" key="7">
    <source>
        <dbReference type="SAM" id="MobiDB-lite"/>
    </source>
</evidence>
<comment type="similarity">
    <text evidence="1 5">Belongs to the MreC family.</text>
</comment>
<dbReference type="PANTHER" id="PTHR34138">
    <property type="entry name" value="CELL SHAPE-DETERMINING PROTEIN MREC"/>
    <property type="match status" value="1"/>
</dbReference>
<reference evidence="10 11" key="1">
    <citation type="submission" date="2018-05" db="EMBL/GenBank/DDBJ databases">
        <authorList>
            <person name="Goeker M."/>
            <person name="Huntemann M."/>
            <person name="Clum A."/>
            <person name="Pillay M."/>
            <person name="Palaniappan K."/>
            <person name="Varghese N."/>
            <person name="Mikhailova N."/>
            <person name="Stamatis D."/>
            <person name="Reddy T."/>
            <person name="Daum C."/>
            <person name="Shapiro N."/>
            <person name="Ivanova N."/>
            <person name="Kyrpides N."/>
            <person name="Woyke T."/>
        </authorList>
    </citation>
    <scope>NUCLEOTIDE SEQUENCE [LARGE SCALE GENOMIC DNA]</scope>
    <source>
        <strain evidence="10 11">DSM 26524</strain>
    </source>
</reference>
<accession>A0AB73TAK3</accession>
<evidence type="ECO:0000256" key="1">
    <source>
        <dbReference type="ARBA" id="ARBA00009369"/>
    </source>
</evidence>
<keyword evidence="8" id="KW-0472">Membrane</keyword>
<evidence type="ECO:0000256" key="4">
    <source>
        <dbReference type="ARBA" id="ARBA00032089"/>
    </source>
</evidence>
<dbReference type="InterPro" id="IPR055342">
    <property type="entry name" value="MreC_beta-barrel_core"/>
</dbReference>
<dbReference type="CDD" id="cd14686">
    <property type="entry name" value="bZIP"/>
    <property type="match status" value="1"/>
</dbReference>
<comment type="function">
    <text evidence="5">Involved in formation and maintenance of cell shape.</text>
</comment>
<sequence>MKKKLNDSMKSKYILIILTVFCFAMILLSFTTDMGKGPLKYIAGYVITPIQNGVNTVGNWIAEKGAYFQSSQDLVTENRDLQAKVDSLTAENSQLQQEKEELDRLRRLYELDEQYDYEKVGARIIANETGNWFSTFTIDKGSDDGFKVDMNVIADSGLVGIITEVGPKWSTVRSIIDDNSNVSGQISTTLDTCVIAGDLRLIDEGKVNLVKLTDADGKVNVGDKVVTSNVSEKFLPGILIGYVSELSLDSNKLTSSGYITPAVDFKHLQEVLVITELKQDAPESVSNSNKQKEPVDDPLASQTETDGTEAESGTEARTENQTENQTEAGPTEGGEQ</sequence>
<dbReference type="Proteomes" id="UP000245412">
    <property type="component" value="Unassembled WGS sequence"/>
</dbReference>
<dbReference type="InterPro" id="IPR007221">
    <property type="entry name" value="MreC"/>
</dbReference>
<dbReference type="GO" id="GO:0005886">
    <property type="term" value="C:plasma membrane"/>
    <property type="evidence" value="ECO:0007669"/>
    <property type="project" value="TreeGrafter"/>
</dbReference>
<dbReference type="GO" id="GO:0008360">
    <property type="term" value="P:regulation of cell shape"/>
    <property type="evidence" value="ECO:0007669"/>
    <property type="project" value="UniProtKB-KW"/>
</dbReference>
<feature type="region of interest" description="Disordered" evidence="7">
    <location>
        <begin position="281"/>
        <end position="336"/>
    </location>
</feature>
<protein>
    <recommendedName>
        <fullName evidence="2 5">Cell shape-determining protein MreC</fullName>
    </recommendedName>
    <alternativeName>
        <fullName evidence="4 5">Cell shape protein MreC</fullName>
    </alternativeName>
</protein>
<name>A0AB73TAK3_9FIRM</name>
<dbReference type="EMBL" id="QGGY01000001">
    <property type="protein sequence ID" value="PWJ79068.1"/>
    <property type="molecule type" value="Genomic_DNA"/>
</dbReference>
<keyword evidence="6" id="KW-0175">Coiled coil</keyword>
<evidence type="ECO:0000256" key="6">
    <source>
        <dbReference type="SAM" id="Coils"/>
    </source>
</evidence>
<dbReference type="RefSeq" id="WP_109624491.1">
    <property type="nucleotide sequence ID" value="NZ_JANKBI010000001.1"/>
</dbReference>
<evidence type="ECO:0000313" key="11">
    <source>
        <dbReference type="Proteomes" id="UP000245412"/>
    </source>
</evidence>
<evidence type="ECO:0000256" key="5">
    <source>
        <dbReference type="PIRNR" id="PIRNR038471"/>
    </source>
</evidence>
<gene>
    <name evidence="10" type="ORF">C7383_101445</name>
</gene>
<keyword evidence="3 5" id="KW-0133">Cell shape</keyword>
<dbReference type="InterPro" id="IPR042177">
    <property type="entry name" value="Cell/Rod_1"/>
</dbReference>
<dbReference type="NCBIfam" id="TIGR00219">
    <property type="entry name" value="mreC"/>
    <property type="match status" value="1"/>
</dbReference>
<dbReference type="Gene3D" id="1.20.5.1000">
    <property type="entry name" value="arf6 gtpase in complex with a specific effector, jip4"/>
    <property type="match status" value="1"/>
</dbReference>
<evidence type="ECO:0000256" key="3">
    <source>
        <dbReference type="ARBA" id="ARBA00022960"/>
    </source>
</evidence>
<comment type="caution">
    <text evidence="10">The sequence shown here is derived from an EMBL/GenBank/DDBJ whole genome shotgun (WGS) entry which is preliminary data.</text>
</comment>